<dbReference type="InterPro" id="IPR003736">
    <property type="entry name" value="PAAI_dom"/>
</dbReference>
<evidence type="ECO:0000313" key="9">
    <source>
        <dbReference type="EMBL" id="SLN40660.1"/>
    </source>
</evidence>
<comment type="catalytic activity">
    <reaction evidence="2">
        <text>a fatty acyl-CoA + H2O = a fatty acid + CoA + H(+)</text>
        <dbReference type="Rhea" id="RHEA:16781"/>
        <dbReference type="ChEBI" id="CHEBI:15377"/>
        <dbReference type="ChEBI" id="CHEBI:15378"/>
        <dbReference type="ChEBI" id="CHEBI:28868"/>
        <dbReference type="ChEBI" id="CHEBI:57287"/>
        <dbReference type="ChEBI" id="CHEBI:77636"/>
        <dbReference type="EC" id="3.1.2.20"/>
    </reaction>
</comment>
<comment type="catalytic activity">
    <reaction evidence="3">
        <text>a long-chain fatty acyl-CoA + H2O = a long-chain fatty acid + CoA + H(+)</text>
        <dbReference type="Rhea" id="RHEA:67680"/>
        <dbReference type="ChEBI" id="CHEBI:15377"/>
        <dbReference type="ChEBI" id="CHEBI:15378"/>
        <dbReference type="ChEBI" id="CHEBI:57287"/>
        <dbReference type="ChEBI" id="CHEBI:57560"/>
        <dbReference type="ChEBI" id="CHEBI:83139"/>
    </reaction>
</comment>
<dbReference type="Pfam" id="PF03061">
    <property type="entry name" value="4HBT"/>
    <property type="match status" value="1"/>
</dbReference>
<comment type="similarity">
    <text evidence="4">Belongs to the YigI thioesterase family.</text>
</comment>
<evidence type="ECO:0000256" key="7">
    <source>
        <dbReference type="ARBA" id="ARBA00048062"/>
    </source>
</evidence>
<dbReference type="AlphaFoldDB" id="A0A1Y5SLM0"/>
<keyword evidence="1" id="KW-0378">Hydrolase</keyword>
<dbReference type="NCBIfam" id="TIGR00369">
    <property type="entry name" value="unchar_dom_1"/>
    <property type="match status" value="1"/>
</dbReference>
<dbReference type="Proteomes" id="UP000193200">
    <property type="component" value="Unassembled WGS sequence"/>
</dbReference>
<evidence type="ECO:0000256" key="6">
    <source>
        <dbReference type="ARBA" id="ARBA00040062"/>
    </source>
</evidence>
<dbReference type="InterPro" id="IPR029069">
    <property type="entry name" value="HotDog_dom_sf"/>
</dbReference>
<dbReference type="PANTHER" id="PTHR43240:SF20">
    <property type="entry name" value="MEDIUM_LONG-CHAIN ACYL-COA THIOESTERASE YIGI"/>
    <property type="match status" value="1"/>
</dbReference>
<evidence type="ECO:0000259" key="8">
    <source>
        <dbReference type="Pfam" id="PF03061"/>
    </source>
</evidence>
<dbReference type="InterPro" id="IPR006683">
    <property type="entry name" value="Thioestr_dom"/>
</dbReference>
<dbReference type="PANTHER" id="PTHR43240">
    <property type="entry name" value="1,4-DIHYDROXY-2-NAPHTHOYL-COA THIOESTERASE 1"/>
    <property type="match status" value="1"/>
</dbReference>
<dbReference type="InParanoid" id="A0A1Y5SLM0"/>
<evidence type="ECO:0000313" key="10">
    <source>
        <dbReference type="Proteomes" id="UP000193200"/>
    </source>
</evidence>
<reference evidence="9 10" key="1">
    <citation type="submission" date="2017-03" db="EMBL/GenBank/DDBJ databases">
        <authorList>
            <person name="Afonso C.L."/>
            <person name="Miller P.J."/>
            <person name="Scott M.A."/>
            <person name="Spackman E."/>
            <person name="Goraichik I."/>
            <person name="Dimitrov K.M."/>
            <person name="Suarez D.L."/>
            <person name="Swayne D.E."/>
        </authorList>
    </citation>
    <scope>NUCLEOTIDE SEQUENCE [LARGE SCALE GENOMIC DNA]</scope>
    <source>
        <strain evidence="9 10">CECT 7691</strain>
    </source>
</reference>
<accession>A0A1Y5SLM0</accession>
<dbReference type="CDD" id="cd03443">
    <property type="entry name" value="PaaI_thioesterase"/>
    <property type="match status" value="1"/>
</dbReference>
<feature type="domain" description="Thioesterase" evidence="8">
    <location>
        <begin position="59"/>
        <end position="129"/>
    </location>
</feature>
<dbReference type="Gene3D" id="3.10.129.10">
    <property type="entry name" value="Hotdog Thioesterase"/>
    <property type="match status" value="1"/>
</dbReference>
<evidence type="ECO:0000256" key="4">
    <source>
        <dbReference type="ARBA" id="ARBA00038381"/>
    </source>
</evidence>
<dbReference type="RefSeq" id="WP_085882935.1">
    <property type="nucleotide sequence ID" value="NZ_FWFR01000001.1"/>
</dbReference>
<name>A0A1Y5SLM0_9PROT</name>
<gene>
    <name evidence="9" type="ORF">OCH7691_01728</name>
</gene>
<organism evidence="9 10">
    <name type="scientific">Oceanibacterium hippocampi</name>
    <dbReference type="NCBI Taxonomy" id="745714"/>
    <lineage>
        <taxon>Bacteria</taxon>
        <taxon>Pseudomonadati</taxon>
        <taxon>Pseudomonadota</taxon>
        <taxon>Alphaproteobacteria</taxon>
        <taxon>Sneathiellales</taxon>
        <taxon>Sneathiellaceae</taxon>
        <taxon>Oceanibacterium</taxon>
    </lineage>
</organism>
<evidence type="ECO:0000256" key="3">
    <source>
        <dbReference type="ARBA" id="ARBA00036002"/>
    </source>
</evidence>
<dbReference type="EC" id="3.1.2.20" evidence="5"/>
<evidence type="ECO:0000256" key="2">
    <source>
        <dbReference type="ARBA" id="ARBA00035880"/>
    </source>
</evidence>
<dbReference type="SUPFAM" id="SSF54637">
    <property type="entry name" value="Thioesterase/thiol ester dehydrase-isomerase"/>
    <property type="match status" value="1"/>
</dbReference>
<evidence type="ECO:0000256" key="5">
    <source>
        <dbReference type="ARBA" id="ARBA00038894"/>
    </source>
</evidence>
<dbReference type="GO" id="GO:0047617">
    <property type="term" value="F:fatty acyl-CoA hydrolase activity"/>
    <property type="evidence" value="ECO:0007669"/>
    <property type="project" value="UniProtKB-EC"/>
</dbReference>
<dbReference type="EMBL" id="FWFR01000001">
    <property type="protein sequence ID" value="SLN40660.1"/>
    <property type="molecule type" value="Genomic_DNA"/>
</dbReference>
<proteinExistence type="inferred from homology"/>
<protein>
    <recommendedName>
        <fullName evidence="6">Medium/long-chain acyl-CoA thioesterase YigI</fullName>
        <ecNumber evidence="5">3.1.2.20</ecNumber>
    </recommendedName>
</protein>
<comment type="catalytic activity">
    <reaction evidence="7">
        <text>a medium-chain fatty acyl-CoA + H2O = a medium-chain fatty acid + CoA + H(+)</text>
        <dbReference type="Rhea" id="RHEA:68184"/>
        <dbReference type="ChEBI" id="CHEBI:15377"/>
        <dbReference type="ChEBI" id="CHEBI:15378"/>
        <dbReference type="ChEBI" id="CHEBI:57287"/>
        <dbReference type="ChEBI" id="CHEBI:59558"/>
        <dbReference type="ChEBI" id="CHEBI:90546"/>
    </reaction>
</comment>
<keyword evidence="10" id="KW-1185">Reference proteome</keyword>
<sequence length="161" mass="17220">MTASAHEPAEPDYAERVRASFGRQAFMTLIGAEIATVEPGFVEIRLPFSERVTQQHLYFHGGVTGAIADSAAGYAAFSLFAADEAPLTSEYKINLLAPGDGEALVARARVLKPGAFLNVCRADVFAERQGGEVHVATALITIVRMKGRRDETVLGGQERAA</sequence>
<dbReference type="OrthoDB" id="9806185at2"/>
<evidence type="ECO:0000256" key="1">
    <source>
        <dbReference type="ARBA" id="ARBA00022801"/>
    </source>
</evidence>